<keyword evidence="10" id="KW-0812">Transmembrane</keyword>
<comment type="catalytic activity">
    <reaction evidence="1">
        <text>S-ubiquitinyl-[E2 ubiquitin-conjugating enzyme]-L-cysteine + [acceptor protein]-L-lysine = [E2 ubiquitin-conjugating enzyme]-L-cysteine + N(6)-ubiquitinyl-[acceptor protein]-L-lysine.</text>
        <dbReference type="EC" id="2.3.2.27"/>
    </reaction>
</comment>
<dbReference type="GO" id="GO:0061630">
    <property type="term" value="F:ubiquitin protein ligase activity"/>
    <property type="evidence" value="ECO:0007669"/>
    <property type="project" value="UniProtKB-EC"/>
</dbReference>
<evidence type="ECO:0000256" key="8">
    <source>
        <dbReference type="PROSITE-ProRule" id="PRU00175"/>
    </source>
</evidence>
<dbReference type="GO" id="GO:0005737">
    <property type="term" value="C:cytoplasm"/>
    <property type="evidence" value="ECO:0007669"/>
    <property type="project" value="TreeGrafter"/>
</dbReference>
<dbReference type="SMART" id="SM00184">
    <property type="entry name" value="RING"/>
    <property type="match status" value="1"/>
</dbReference>
<dbReference type="EC" id="2.3.2.27" evidence="2"/>
<gene>
    <name evidence="12" type="ORF">FPE_LOCUS22176</name>
</gene>
<dbReference type="Proteomes" id="UP000834106">
    <property type="component" value="Chromosome 13"/>
</dbReference>
<dbReference type="FunFam" id="3.30.40.10:FF:000127">
    <property type="entry name" value="E3 ubiquitin-protein ligase RNF181"/>
    <property type="match status" value="1"/>
</dbReference>
<evidence type="ECO:0000256" key="4">
    <source>
        <dbReference type="ARBA" id="ARBA00022723"/>
    </source>
</evidence>
<keyword evidence="7" id="KW-0862">Zinc</keyword>
<dbReference type="Pfam" id="PF13639">
    <property type="entry name" value="zf-RING_2"/>
    <property type="match status" value="1"/>
</dbReference>
<evidence type="ECO:0000256" key="2">
    <source>
        <dbReference type="ARBA" id="ARBA00012483"/>
    </source>
</evidence>
<name>A0AAD2E4R8_9LAMI</name>
<organism evidence="12 13">
    <name type="scientific">Fraxinus pennsylvanica</name>
    <dbReference type="NCBI Taxonomy" id="56036"/>
    <lineage>
        <taxon>Eukaryota</taxon>
        <taxon>Viridiplantae</taxon>
        <taxon>Streptophyta</taxon>
        <taxon>Embryophyta</taxon>
        <taxon>Tracheophyta</taxon>
        <taxon>Spermatophyta</taxon>
        <taxon>Magnoliopsida</taxon>
        <taxon>eudicotyledons</taxon>
        <taxon>Gunneridae</taxon>
        <taxon>Pentapetalae</taxon>
        <taxon>asterids</taxon>
        <taxon>lamiids</taxon>
        <taxon>Lamiales</taxon>
        <taxon>Oleaceae</taxon>
        <taxon>Oleeae</taxon>
        <taxon>Fraxinus</taxon>
    </lineage>
</organism>
<dbReference type="PANTHER" id="PTHR15710:SF242">
    <property type="entry name" value="OS06G0633500 PROTEIN"/>
    <property type="match status" value="1"/>
</dbReference>
<keyword evidence="4" id="KW-0479">Metal-binding</keyword>
<keyword evidence="13" id="KW-1185">Reference proteome</keyword>
<dbReference type="EMBL" id="OU503048">
    <property type="protein sequence ID" value="CAI9774746.1"/>
    <property type="molecule type" value="Genomic_DNA"/>
</dbReference>
<keyword evidence="5 8" id="KW-0863">Zinc-finger</keyword>
<evidence type="ECO:0000313" key="12">
    <source>
        <dbReference type="EMBL" id="CAI9774746.1"/>
    </source>
</evidence>
<reference evidence="12" key="1">
    <citation type="submission" date="2023-05" db="EMBL/GenBank/DDBJ databases">
        <authorList>
            <person name="Huff M."/>
        </authorList>
    </citation>
    <scope>NUCLEOTIDE SEQUENCE</scope>
</reference>
<sequence>MIRGLIIVSARRIWSFGNQPASLTWSPADPYSKSHMDVNSENMLEESAQSRLDHINENLYVENSILPVAPAKCALCQRVLSSDNEAGDLEAINICGDCKFLFLEDLETTTPDSYQRRTLGPRRRRYNSSESIESLFSQQFSQMLSLARQTQSTVLEHDDQSVDGAARLTQLTSTRTTPSGSSRWRRLFSDTESDGFDSFYGESESNVSFRRYRHFHGDGDNISYTTYGGDSDASIDGNSLLENENFAQPNGGSDLESDTDIDPMHAGLYHWNSEDQEEDEDEDSDWEEADVESVRARTQHYGSNESNARANWHRQHFSPEFDGTFLMRIPERTQARTADILTNFQELETQNYVGNAGDYLDSRGFENLLEHLSVTDSSRRGAPPAAISIVNNLPRLIITENHDKLDDLACAICKDSLAVGTVVNQLPCFHLYHPSCILPWLSARNSCPICRYELPTDDKDYEDRKRNGESGLGLLHTEQHAVDEDSSSDTADDDLVDEVSQFYGDRADEGRVDRNYVTDNSIRESPRNRRFFLAAAAPIVSIIGVTLMLWLGKPLMDGRWPSNRILSARESSRSRRWWSFF</sequence>
<feature type="transmembrane region" description="Helical" evidence="10">
    <location>
        <begin position="531"/>
        <end position="551"/>
    </location>
</feature>
<dbReference type="Gene3D" id="3.30.40.10">
    <property type="entry name" value="Zinc/RING finger domain, C3HC4 (zinc finger)"/>
    <property type="match status" value="1"/>
</dbReference>
<dbReference type="SUPFAM" id="SSF57850">
    <property type="entry name" value="RING/U-box"/>
    <property type="match status" value="1"/>
</dbReference>
<evidence type="ECO:0000256" key="10">
    <source>
        <dbReference type="SAM" id="Phobius"/>
    </source>
</evidence>
<dbReference type="PROSITE" id="PS50089">
    <property type="entry name" value="ZF_RING_2"/>
    <property type="match status" value="1"/>
</dbReference>
<keyword evidence="6" id="KW-0833">Ubl conjugation pathway</keyword>
<feature type="compositionally biased region" description="Basic and acidic residues" evidence="9">
    <location>
        <begin position="458"/>
        <end position="468"/>
    </location>
</feature>
<dbReference type="GO" id="GO:0008270">
    <property type="term" value="F:zinc ion binding"/>
    <property type="evidence" value="ECO:0007669"/>
    <property type="project" value="UniProtKB-KW"/>
</dbReference>
<keyword evidence="10" id="KW-1133">Transmembrane helix</keyword>
<evidence type="ECO:0000256" key="9">
    <source>
        <dbReference type="SAM" id="MobiDB-lite"/>
    </source>
</evidence>
<keyword evidence="10" id="KW-0472">Membrane</keyword>
<evidence type="ECO:0000256" key="7">
    <source>
        <dbReference type="ARBA" id="ARBA00022833"/>
    </source>
</evidence>
<feature type="region of interest" description="Disordered" evidence="9">
    <location>
        <begin position="458"/>
        <end position="492"/>
    </location>
</feature>
<dbReference type="InterPro" id="IPR013083">
    <property type="entry name" value="Znf_RING/FYVE/PHD"/>
</dbReference>
<dbReference type="InterPro" id="IPR001841">
    <property type="entry name" value="Znf_RING"/>
</dbReference>
<evidence type="ECO:0000256" key="6">
    <source>
        <dbReference type="ARBA" id="ARBA00022786"/>
    </source>
</evidence>
<proteinExistence type="predicted"/>
<keyword evidence="3" id="KW-0808">Transferase</keyword>
<evidence type="ECO:0000313" key="13">
    <source>
        <dbReference type="Proteomes" id="UP000834106"/>
    </source>
</evidence>
<evidence type="ECO:0000256" key="3">
    <source>
        <dbReference type="ARBA" id="ARBA00022679"/>
    </source>
</evidence>
<feature type="domain" description="RING-type" evidence="11">
    <location>
        <begin position="410"/>
        <end position="451"/>
    </location>
</feature>
<evidence type="ECO:0000256" key="1">
    <source>
        <dbReference type="ARBA" id="ARBA00000900"/>
    </source>
</evidence>
<protein>
    <recommendedName>
        <fullName evidence="2">RING-type E3 ubiquitin transferase</fullName>
        <ecNumber evidence="2">2.3.2.27</ecNumber>
    </recommendedName>
</protein>
<dbReference type="GO" id="GO:0016567">
    <property type="term" value="P:protein ubiquitination"/>
    <property type="evidence" value="ECO:0007669"/>
    <property type="project" value="UniProtKB-ARBA"/>
</dbReference>
<evidence type="ECO:0000256" key="5">
    <source>
        <dbReference type="ARBA" id="ARBA00022771"/>
    </source>
</evidence>
<dbReference type="AlphaFoldDB" id="A0AAD2E4R8"/>
<dbReference type="PANTHER" id="PTHR15710">
    <property type="entry name" value="E3 UBIQUITIN-PROTEIN LIGASE PRAJA"/>
    <property type="match status" value="1"/>
</dbReference>
<evidence type="ECO:0000259" key="11">
    <source>
        <dbReference type="PROSITE" id="PS50089"/>
    </source>
</evidence>
<accession>A0AAD2E4R8</accession>